<protein>
    <recommendedName>
        <fullName evidence="9">RNA polymerase sigma-70 region 2 domain-containing protein</fullName>
    </recommendedName>
</protein>
<evidence type="ECO:0008006" key="9">
    <source>
        <dbReference type="Google" id="ProtNLM"/>
    </source>
</evidence>
<keyword evidence="8" id="KW-1185">Reference proteome</keyword>
<evidence type="ECO:0000256" key="4">
    <source>
        <dbReference type="ARBA" id="ARBA00023163"/>
    </source>
</evidence>
<dbReference type="InterPro" id="IPR007630">
    <property type="entry name" value="RNA_pol_sigma70_r4"/>
</dbReference>
<dbReference type="InterPro" id="IPR013325">
    <property type="entry name" value="RNA_pol_sigma_r2"/>
</dbReference>
<dbReference type="AlphaFoldDB" id="A0A6C2YL91"/>
<dbReference type="Gene3D" id="1.20.120.1810">
    <property type="match status" value="1"/>
</dbReference>
<dbReference type="PANTHER" id="PTHR30603:SF47">
    <property type="entry name" value="RNA POLYMERASE SIGMA FACTOR SIGD, CHLOROPLASTIC"/>
    <property type="match status" value="1"/>
</dbReference>
<evidence type="ECO:0000313" key="7">
    <source>
        <dbReference type="EMBL" id="VIP02144.1"/>
    </source>
</evidence>
<evidence type="ECO:0000259" key="6">
    <source>
        <dbReference type="Pfam" id="PF04545"/>
    </source>
</evidence>
<dbReference type="InParanoid" id="A0A6C2YL91"/>
<evidence type="ECO:0000313" key="8">
    <source>
        <dbReference type="Proteomes" id="UP000464378"/>
    </source>
</evidence>
<dbReference type="InterPro" id="IPR014284">
    <property type="entry name" value="RNA_pol_sigma-70_dom"/>
</dbReference>
<dbReference type="KEGG" id="tim:GMBLW1_18160"/>
<dbReference type="InterPro" id="IPR007627">
    <property type="entry name" value="RNA_pol_sigma70_r2"/>
</dbReference>
<dbReference type="Pfam" id="PF04542">
    <property type="entry name" value="Sigma70_r2"/>
    <property type="match status" value="1"/>
</dbReference>
<organism evidence="7">
    <name type="scientific">Tuwongella immobilis</name>
    <dbReference type="NCBI Taxonomy" id="692036"/>
    <lineage>
        <taxon>Bacteria</taxon>
        <taxon>Pseudomonadati</taxon>
        <taxon>Planctomycetota</taxon>
        <taxon>Planctomycetia</taxon>
        <taxon>Gemmatales</taxon>
        <taxon>Gemmataceae</taxon>
        <taxon>Tuwongella</taxon>
    </lineage>
</organism>
<dbReference type="PANTHER" id="PTHR30603">
    <property type="entry name" value="RNA POLYMERASE SIGMA FACTOR RPO"/>
    <property type="match status" value="1"/>
</dbReference>
<dbReference type="GO" id="GO:0003677">
    <property type="term" value="F:DNA binding"/>
    <property type="evidence" value="ECO:0007669"/>
    <property type="project" value="UniProtKB-KW"/>
</dbReference>
<name>A0A6C2YL91_9BACT</name>
<keyword evidence="1" id="KW-0805">Transcription regulation</keyword>
<sequence>MTSNAKERRRFTRVGGYTKLPFDFITEEEQRLLVEEHVPFALRVVRHAAKKIGHRTNQNHFDELVSEAHLALILAAKRFDPARGVLFSTYASIWIRSFIRRYLVTLPKDTGYGATLLPSDDCRDDFTAQIPDKAAPKSWGEEEWRKVLRVLPDKQKLVVEMLFRSGLNLEQAGAKLGISRERVRQLKEKALDRIFHRADIPEAP</sequence>
<dbReference type="NCBIfam" id="TIGR02937">
    <property type="entry name" value="sigma70-ECF"/>
    <property type="match status" value="1"/>
</dbReference>
<evidence type="ECO:0000256" key="3">
    <source>
        <dbReference type="ARBA" id="ARBA00023125"/>
    </source>
</evidence>
<dbReference type="InterPro" id="IPR000943">
    <property type="entry name" value="RNA_pol_sigma70"/>
</dbReference>
<dbReference type="EMBL" id="LR593887">
    <property type="protein sequence ID" value="VTS00519.1"/>
    <property type="molecule type" value="Genomic_DNA"/>
</dbReference>
<dbReference type="GO" id="GO:0006352">
    <property type="term" value="P:DNA-templated transcription initiation"/>
    <property type="evidence" value="ECO:0007669"/>
    <property type="project" value="InterPro"/>
</dbReference>
<dbReference type="InterPro" id="IPR013324">
    <property type="entry name" value="RNA_pol_sigma_r3/r4-like"/>
</dbReference>
<keyword evidence="4" id="KW-0804">Transcription</keyword>
<dbReference type="SUPFAM" id="SSF88946">
    <property type="entry name" value="Sigma2 domain of RNA polymerase sigma factors"/>
    <property type="match status" value="1"/>
</dbReference>
<dbReference type="Pfam" id="PF04545">
    <property type="entry name" value="Sigma70_r4"/>
    <property type="match status" value="1"/>
</dbReference>
<keyword evidence="2" id="KW-0731">Sigma factor</keyword>
<reference evidence="7" key="1">
    <citation type="submission" date="2019-04" db="EMBL/GenBank/DDBJ databases">
        <authorList>
            <consortium name="Science for Life Laboratories"/>
        </authorList>
    </citation>
    <scope>NUCLEOTIDE SEQUENCE</scope>
    <source>
        <strain evidence="7">MBLW1</strain>
    </source>
</reference>
<keyword evidence="3" id="KW-0238">DNA-binding</keyword>
<gene>
    <name evidence="7" type="ORF">GMBLW1_18160</name>
</gene>
<dbReference type="Gene3D" id="1.20.140.160">
    <property type="match status" value="1"/>
</dbReference>
<evidence type="ECO:0000256" key="1">
    <source>
        <dbReference type="ARBA" id="ARBA00023015"/>
    </source>
</evidence>
<feature type="domain" description="RNA polymerase sigma-70 region 4" evidence="6">
    <location>
        <begin position="148"/>
        <end position="194"/>
    </location>
</feature>
<dbReference type="PRINTS" id="PR00046">
    <property type="entry name" value="SIGMA70FCT"/>
</dbReference>
<dbReference type="EMBL" id="LR586016">
    <property type="protein sequence ID" value="VIP02144.1"/>
    <property type="molecule type" value="Genomic_DNA"/>
</dbReference>
<dbReference type="SUPFAM" id="SSF88659">
    <property type="entry name" value="Sigma3 and sigma4 domains of RNA polymerase sigma factors"/>
    <property type="match status" value="1"/>
</dbReference>
<evidence type="ECO:0000256" key="2">
    <source>
        <dbReference type="ARBA" id="ARBA00023082"/>
    </source>
</evidence>
<dbReference type="Proteomes" id="UP000464378">
    <property type="component" value="Chromosome"/>
</dbReference>
<feature type="domain" description="RNA polymerase sigma-70 region 2" evidence="5">
    <location>
        <begin position="33"/>
        <end position="103"/>
    </location>
</feature>
<dbReference type="InterPro" id="IPR050239">
    <property type="entry name" value="Sigma-70_RNA_pol_init_factors"/>
</dbReference>
<dbReference type="CDD" id="cd06171">
    <property type="entry name" value="Sigma70_r4"/>
    <property type="match status" value="1"/>
</dbReference>
<evidence type="ECO:0000259" key="5">
    <source>
        <dbReference type="Pfam" id="PF04542"/>
    </source>
</evidence>
<dbReference type="RefSeq" id="WP_162657345.1">
    <property type="nucleotide sequence ID" value="NZ_LR593887.1"/>
</dbReference>
<accession>A0A6C2YL91</accession>
<proteinExistence type="predicted"/>
<dbReference type="GO" id="GO:0016987">
    <property type="term" value="F:sigma factor activity"/>
    <property type="evidence" value="ECO:0007669"/>
    <property type="project" value="UniProtKB-KW"/>
</dbReference>